<evidence type="ECO:0000313" key="2">
    <source>
        <dbReference type="WBParaSite" id="Pan_g9036.t1"/>
    </source>
</evidence>
<name>A0A7E4WAS7_PANRE</name>
<reference evidence="2" key="2">
    <citation type="submission" date="2020-10" db="UniProtKB">
        <authorList>
            <consortium name="WormBaseParasite"/>
        </authorList>
    </citation>
    <scope>IDENTIFICATION</scope>
</reference>
<protein>
    <submittedName>
        <fullName evidence="2">Protein kinase domain-containing protein</fullName>
    </submittedName>
</protein>
<dbReference type="Proteomes" id="UP000492821">
    <property type="component" value="Unassembled WGS sequence"/>
</dbReference>
<accession>A0A7E4WAS7</accession>
<evidence type="ECO:0000313" key="1">
    <source>
        <dbReference type="Proteomes" id="UP000492821"/>
    </source>
</evidence>
<sequence>MSLIDFGHTGRLARCHMSQNMTASSVPPSRCHFQRKPHTSLSNVESPRIPSMTRRINQCQLKRSFFCYSLLASHCYCCLLLRYVTLNCYGNAIVSLLTAKPSTVSLRIGTYQCSFSNSPIQSQM</sequence>
<reference evidence="1" key="1">
    <citation type="journal article" date="2013" name="Genetics">
        <title>The draft genome and transcriptome of Panagrellus redivivus are shaped by the harsh demands of a free-living lifestyle.</title>
        <authorList>
            <person name="Srinivasan J."/>
            <person name="Dillman A.R."/>
            <person name="Macchietto M.G."/>
            <person name="Heikkinen L."/>
            <person name="Lakso M."/>
            <person name="Fracchia K.M."/>
            <person name="Antoshechkin I."/>
            <person name="Mortazavi A."/>
            <person name="Wong G."/>
            <person name="Sternberg P.W."/>
        </authorList>
    </citation>
    <scope>NUCLEOTIDE SEQUENCE [LARGE SCALE GENOMIC DNA]</scope>
    <source>
        <strain evidence="1">MT8872</strain>
    </source>
</reference>
<organism evidence="1 2">
    <name type="scientific">Panagrellus redivivus</name>
    <name type="common">Microworm</name>
    <dbReference type="NCBI Taxonomy" id="6233"/>
    <lineage>
        <taxon>Eukaryota</taxon>
        <taxon>Metazoa</taxon>
        <taxon>Ecdysozoa</taxon>
        <taxon>Nematoda</taxon>
        <taxon>Chromadorea</taxon>
        <taxon>Rhabditida</taxon>
        <taxon>Tylenchina</taxon>
        <taxon>Panagrolaimomorpha</taxon>
        <taxon>Panagrolaimoidea</taxon>
        <taxon>Panagrolaimidae</taxon>
        <taxon>Panagrellus</taxon>
    </lineage>
</organism>
<keyword evidence="1" id="KW-1185">Reference proteome</keyword>
<dbReference type="WBParaSite" id="Pan_g9036.t1">
    <property type="protein sequence ID" value="Pan_g9036.t1"/>
    <property type="gene ID" value="Pan_g9036"/>
</dbReference>
<proteinExistence type="predicted"/>
<dbReference type="AlphaFoldDB" id="A0A7E4WAS7"/>